<dbReference type="EMBL" id="ML208596">
    <property type="protein sequence ID" value="TFK62231.1"/>
    <property type="molecule type" value="Genomic_DNA"/>
</dbReference>
<name>A0ACD3A9M7_9AGAR</name>
<sequence length="526" mass="58730">MSSLEKCYSRSDSTLCTDSESEIDIYTYHEQRSGRLVLDPAEAKIEFGESVALRLKLSEDGSKILWPQPTDSPDDPQNWSSRRKAWQLLVITLTSVCPEFNAGIGIPAIFGLAKEYRTTTAIINNLTSNWSIFLLGWGGIFGVMLSRKYGRLPVLFWSQVLGFAFMCGATFAPNLPIFTAMRCLTAFFGTVPQVTGLYVVTDMYPFHLQARKLNLWTLGFVISPFLSPFACGYLVAKADWRWSYAVGAIYNGLICLLIMCFMEETMYDRSLQTVASKPTSTIRYRLETLIGITGYKMAKYRSSWSEVVMAPLRAVWRPHLLGILIFEACLFGLGIGINVTNIVFLENAPFHFSPYAIAGVYATPIVAAIIGELLGRYLNDWIMNIYIRRNNGVFEAEARLWSCHVAVLLNTCGLLMLGASIQLNLHIAVLVIGWGLTGIGIMIGTVSVYSYCSDCFPKHQGEISALLTLARVLGGFSVAYYQVPWAEKRGALETFGVEAGIVVLLFVLIIPLIQIKGRWMRERFLL</sequence>
<evidence type="ECO:0000313" key="2">
    <source>
        <dbReference type="Proteomes" id="UP000308600"/>
    </source>
</evidence>
<evidence type="ECO:0000313" key="1">
    <source>
        <dbReference type="EMBL" id="TFK62231.1"/>
    </source>
</evidence>
<organism evidence="1 2">
    <name type="scientific">Pluteus cervinus</name>
    <dbReference type="NCBI Taxonomy" id="181527"/>
    <lineage>
        <taxon>Eukaryota</taxon>
        <taxon>Fungi</taxon>
        <taxon>Dikarya</taxon>
        <taxon>Basidiomycota</taxon>
        <taxon>Agaricomycotina</taxon>
        <taxon>Agaricomycetes</taxon>
        <taxon>Agaricomycetidae</taxon>
        <taxon>Agaricales</taxon>
        <taxon>Pluteineae</taxon>
        <taxon>Pluteaceae</taxon>
        <taxon>Pluteus</taxon>
    </lineage>
</organism>
<proteinExistence type="predicted"/>
<dbReference type="Proteomes" id="UP000308600">
    <property type="component" value="Unassembled WGS sequence"/>
</dbReference>
<reference evidence="1 2" key="1">
    <citation type="journal article" date="2019" name="Nat. Ecol. Evol.">
        <title>Megaphylogeny resolves global patterns of mushroom evolution.</title>
        <authorList>
            <person name="Varga T."/>
            <person name="Krizsan K."/>
            <person name="Foldi C."/>
            <person name="Dima B."/>
            <person name="Sanchez-Garcia M."/>
            <person name="Sanchez-Ramirez S."/>
            <person name="Szollosi G.J."/>
            <person name="Szarkandi J.G."/>
            <person name="Papp V."/>
            <person name="Albert L."/>
            <person name="Andreopoulos W."/>
            <person name="Angelini C."/>
            <person name="Antonin V."/>
            <person name="Barry K.W."/>
            <person name="Bougher N.L."/>
            <person name="Buchanan P."/>
            <person name="Buyck B."/>
            <person name="Bense V."/>
            <person name="Catcheside P."/>
            <person name="Chovatia M."/>
            <person name="Cooper J."/>
            <person name="Damon W."/>
            <person name="Desjardin D."/>
            <person name="Finy P."/>
            <person name="Geml J."/>
            <person name="Haridas S."/>
            <person name="Hughes K."/>
            <person name="Justo A."/>
            <person name="Karasinski D."/>
            <person name="Kautmanova I."/>
            <person name="Kiss B."/>
            <person name="Kocsube S."/>
            <person name="Kotiranta H."/>
            <person name="LaButti K.M."/>
            <person name="Lechner B.E."/>
            <person name="Liimatainen K."/>
            <person name="Lipzen A."/>
            <person name="Lukacs Z."/>
            <person name="Mihaltcheva S."/>
            <person name="Morgado L.N."/>
            <person name="Niskanen T."/>
            <person name="Noordeloos M.E."/>
            <person name="Ohm R.A."/>
            <person name="Ortiz-Santana B."/>
            <person name="Ovrebo C."/>
            <person name="Racz N."/>
            <person name="Riley R."/>
            <person name="Savchenko A."/>
            <person name="Shiryaev A."/>
            <person name="Soop K."/>
            <person name="Spirin V."/>
            <person name="Szebenyi C."/>
            <person name="Tomsovsky M."/>
            <person name="Tulloss R.E."/>
            <person name="Uehling J."/>
            <person name="Grigoriev I.V."/>
            <person name="Vagvolgyi C."/>
            <person name="Papp T."/>
            <person name="Martin F.M."/>
            <person name="Miettinen O."/>
            <person name="Hibbett D.S."/>
            <person name="Nagy L.G."/>
        </authorList>
    </citation>
    <scope>NUCLEOTIDE SEQUENCE [LARGE SCALE GENOMIC DNA]</scope>
    <source>
        <strain evidence="1 2">NL-1719</strain>
    </source>
</reference>
<gene>
    <name evidence="1" type="ORF">BDN72DRAFT_827674</name>
</gene>
<keyword evidence="2" id="KW-1185">Reference proteome</keyword>
<protein>
    <submittedName>
        <fullName evidence="1">MFS general substrate transporter</fullName>
    </submittedName>
</protein>
<accession>A0ACD3A9M7</accession>